<keyword evidence="1" id="KW-1133">Transmembrane helix</keyword>
<keyword evidence="1" id="KW-0472">Membrane</keyword>
<name>A0A2P4Q258_RHIID</name>
<dbReference type="AlphaFoldDB" id="A0A2P4Q258"/>
<organism evidence="2 3">
    <name type="scientific">Rhizophagus irregularis (strain DAOM 181602 / DAOM 197198 / MUCL 43194)</name>
    <name type="common">Arbuscular mycorrhizal fungus</name>
    <name type="synonym">Glomus intraradices</name>
    <dbReference type="NCBI Taxonomy" id="747089"/>
    <lineage>
        <taxon>Eukaryota</taxon>
        <taxon>Fungi</taxon>
        <taxon>Fungi incertae sedis</taxon>
        <taxon>Mucoromycota</taxon>
        <taxon>Glomeromycotina</taxon>
        <taxon>Glomeromycetes</taxon>
        <taxon>Glomerales</taxon>
        <taxon>Glomeraceae</taxon>
        <taxon>Rhizophagus</taxon>
    </lineage>
</organism>
<keyword evidence="1" id="KW-0812">Transmembrane</keyword>
<proteinExistence type="predicted"/>
<protein>
    <submittedName>
        <fullName evidence="2">Uncharacterized protein</fullName>
    </submittedName>
</protein>
<reference evidence="2 3" key="1">
    <citation type="journal article" date="2013" name="Proc. Natl. Acad. Sci. U.S.A.">
        <title>Genome of an arbuscular mycorrhizal fungus provides insight into the oldest plant symbiosis.</title>
        <authorList>
            <person name="Tisserant E."/>
            <person name="Malbreil M."/>
            <person name="Kuo A."/>
            <person name="Kohler A."/>
            <person name="Symeonidi A."/>
            <person name="Balestrini R."/>
            <person name="Charron P."/>
            <person name="Duensing N."/>
            <person name="Frei Dit Frey N."/>
            <person name="Gianinazzi-Pearson V."/>
            <person name="Gilbert L.B."/>
            <person name="Handa Y."/>
            <person name="Herr J.R."/>
            <person name="Hijri M."/>
            <person name="Koul R."/>
            <person name="Kawaguchi M."/>
            <person name="Krajinski F."/>
            <person name="Lammers P.J."/>
            <person name="Masclaux F.G."/>
            <person name="Murat C."/>
            <person name="Morin E."/>
            <person name="Ndikumana S."/>
            <person name="Pagni M."/>
            <person name="Petitpierre D."/>
            <person name="Requena N."/>
            <person name="Rosikiewicz P."/>
            <person name="Riley R."/>
            <person name="Saito K."/>
            <person name="San Clemente H."/>
            <person name="Shapiro H."/>
            <person name="van Tuinen D."/>
            <person name="Becard G."/>
            <person name="Bonfante P."/>
            <person name="Paszkowski U."/>
            <person name="Shachar-Hill Y.Y."/>
            <person name="Tuskan G.A."/>
            <person name="Young P.W."/>
            <person name="Sanders I.R."/>
            <person name="Henrissat B."/>
            <person name="Rensing S.A."/>
            <person name="Grigoriev I.V."/>
            <person name="Corradi N."/>
            <person name="Roux C."/>
            <person name="Martin F."/>
        </authorList>
    </citation>
    <scope>NUCLEOTIDE SEQUENCE [LARGE SCALE GENOMIC DNA]</scope>
    <source>
        <strain evidence="2 3">DAOM 197198</strain>
    </source>
</reference>
<evidence type="ECO:0000256" key="1">
    <source>
        <dbReference type="SAM" id="Phobius"/>
    </source>
</evidence>
<dbReference type="Proteomes" id="UP000018888">
    <property type="component" value="Unassembled WGS sequence"/>
</dbReference>
<gene>
    <name evidence="2" type="ORF">GLOIN_2v1603371</name>
</gene>
<keyword evidence="3" id="KW-1185">Reference proteome</keyword>
<evidence type="ECO:0000313" key="2">
    <source>
        <dbReference type="EMBL" id="POG71708.1"/>
    </source>
</evidence>
<dbReference type="EMBL" id="AUPC02000105">
    <property type="protein sequence ID" value="POG71708.1"/>
    <property type="molecule type" value="Genomic_DNA"/>
</dbReference>
<feature type="transmembrane region" description="Helical" evidence="1">
    <location>
        <begin position="31"/>
        <end position="52"/>
    </location>
</feature>
<evidence type="ECO:0000313" key="3">
    <source>
        <dbReference type="Proteomes" id="UP000018888"/>
    </source>
</evidence>
<sequence>MVMLESFVLRHSSDLLVYFYSVASLAFSKSYFLTLCMSFFPNYSLFFSFYFVTPLRHFL</sequence>
<comment type="caution">
    <text evidence="2">The sequence shown here is derived from an EMBL/GenBank/DDBJ whole genome shotgun (WGS) entry which is preliminary data.</text>
</comment>
<reference evidence="2 3" key="2">
    <citation type="journal article" date="2018" name="New Phytol.">
        <title>High intraspecific genome diversity in the model arbuscular mycorrhizal symbiont Rhizophagus irregularis.</title>
        <authorList>
            <person name="Chen E.C.H."/>
            <person name="Morin E."/>
            <person name="Beaudet D."/>
            <person name="Noel J."/>
            <person name="Yildirir G."/>
            <person name="Ndikumana S."/>
            <person name="Charron P."/>
            <person name="St-Onge C."/>
            <person name="Giorgi J."/>
            <person name="Kruger M."/>
            <person name="Marton T."/>
            <person name="Ropars J."/>
            <person name="Grigoriev I.V."/>
            <person name="Hainaut M."/>
            <person name="Henrissat B."/>
            <person name="Roux C."/>
            <person name="Martin F."/>
            <person name="Corradi N."/>
        </authorList>
    </citation>
    <scope>NUCLEOTIDE SEQUENCE [LARGE SCALE GENOMIC DNA]</scope>
    <source>
        <strain evidence="2 3">DAOM 197198</strain>
    </source>
</reference>
<accession>A0A2P4Q258</accession>